<comment type="caution">
    <text evidence="3">The sequence shown here is derived from an EMBL/GenBank/DDBJ whole genome shotgun (WGS) entry which is preliminary data.</text>
</comment>
<dbReference type="PANTHER" id="PTHR32097">
    <property type="entry name" value="CAMP-BINDING PROTEIN 1-RELATED"/>
    <property type="match status" value="1"/>
</dbReference>
<evidence type="ECO:0000259" key="2">
    <source>
        <dbReference type="Pfam" id="PF02342"/>
    </source>
</evidence>
<comment type="similarity">
    <text evidence="1">Belongs to the CAPAB/TerDEXZ family.</text>
</comment>
<accession>A0A101JKR4</accession>
<sequence>MATMKRGANASLTREIPDLTGVVLGVRVDAGSETVLIDNLVVAAILCDAGKKALSDDHFVFFNQLATPDLSVHQLEQALGPDLDQIEIDLGGVPEPVARIVVVLYVNEGSGRNRTLGRLRRCEIRVLNLSGGLELVRSENLAEGLGVETGLALGEVYRYQKEWKFRVLGDGYADGIMGLARDYGVGL</sequence>
<dbReference type="RefSeq" id="WP_067698892.1">
    <property type="nucleotide sequence ID" value="NZ_LLZH01000288.1"/>
</dbReference>
<evidence type="ECO:0000313" key="4">
    <source>
        <dbReference type="Proteomes" id="UP000053244"/>
    </source>
</evidence>
<evidence type="ECO:0000313" key="3">
    <source>
        <dbReference type="EMBL" id="KUL28534.1"/>
    </source>
</evidence>
<proteinExistence type="inferred from homology"/>
<dbReference type="Gene3D" id="2.60.60.30">
    <property type="entry name" value="sav2460 like domains"/>
    <property type="match status" value="1"/>
</dbReference>
<keyword evidence="4" id="KW-1185">Reference proteome</keyword>
<dbReference type="AlphaFoldDB" id="A0A101JKR4"/>
<protein>
    <submittedName>
        <fullName evidence="3">Stress protein</fullName>
    </submittedName>
</protein>
<evidence type="ECO:0000256" key="1">
    <source>
        <dbReference type="ARBA" id="ARBA00008775"/>
    </source>
</evidence>
<dbReference type="EMBL" id="LLZH01000288">
    <property type="protein sequence ID" value="KUL28534.1"/>
    <property type="molecule type" value="Genomic_DNA"/>
</dbReference>
<organism evidence="3 4">
    <name type="scientific">Actinoplanes awajinensis subsp. mycoplanecinus</name>
    <dbReference type="NCBI Taxonomy" id="135947"/>
    <lineage>
        <taxon>Bacteria</taxon>
        <taxon>Bacillati</taxon>
        <taxon>Actinomycetota</taxon>
        <taxon>Actinomycetes</taxon>
        <taxon>Micromonosporales</taxon>
        <taxon>Micromonosporaceae</taxon>
        <taxon>Actinoplanes</taxon>
    </lineage>
</organism>
<feature type="domain" description="TerD" evidence="2">
    <location>
        <begin position="3"/>
        <end position="183"/>
    </location>
</feature>
<dbReference type="Pfam" id="PF02342">
    <property type="entry name" value="TerD"/>
    <property type="match status" value="1"/>
</dbReference>
<name>A0A101JKR4_9ACTN</name>
<dbReference type="OrthoDB" id="56224at2"/>
<dbReference type="Proteomes" id="UP000053244">
    <property type="component" value="Unassembled WGS sequence"/>
</dbReference>
<gene>
    <name evidence="3" type="ORF">ADL15_31810</name>
</gene>
<dbReference type="InterPro" id="IPR003325">
    <property type="entry name" value="TerD"/>
</dbReference>
<dbReference type="CDD" id="cd06974">
    <property type="entry name" value="TerD_like"/>
    <property type="match status" value="1"/>
</dbReference>
<dbReference type="InterPro" id="IPR051324">
    <property type="entry name" value="Stress/Tellurium_Resist"/>
</dbReference>
<dbReference type="PANTHER" id="PTHR32097:SF4">
    <property type="entry name" value="GENERAL STRESS PROTEIN 16U"/>
    <property type="match status" value="1"/>
</dbReference>
<reference evidence="3 4" key="1">
    <citation type="submission" date="2015-10" db="EMBL/GenBank/DDBJ databases">
        <authorList>
            <person name="Gilbert D.G."/>
        </authorList>
    </citation>
    <scope>NUCLEOTIDE SEQUENCE [LARGE SCALE GENOMIC DNA]</scope>
    <source>
        <strain evidence="3 4">NRRL B-16712</strain>
    </source>
</reference>